<dbReference type="KEGG" id="llu:AKJ09_09054"/>
<dbReference type="Proteomes" id="UP000064967">
    <property type="component" value="Chromosome"/>
</dbReference>
<organism evidence="15 16">
    <name type="scientific">Labilithrix luteola</name>
    <dbReference type="NCBI Taxonomy" id="1391654"/>
    <lineage>
        <taxon>Bacteria</taxon>
        <taxon>Pseudomonadati</taxon>
        <taxon>Myxococcota</taxon>
        <taxon>Polyangia</taxon>
        <taxon>Polyangiales</taxon>
        <taxon>Labilitrichaceae</taxon>
        <taxon>Labilithrix</taxon>
    </lineage>
</organism>
<feature type="transmembrane region" description="Helical" evidence="13">
    <location>
        <begin position="220"/>
        <end position="239"/>
    </location>
</feature>
<evidence type="ECO:0000256" key="9">
    <source>
        <dbReference type="ARBA" id="ARBA00022989"/>
    </source>
</evidence>
<dbReference type="PROSITE" id="PS50109">
    <property type="entry name" value="HIS_KIN"/>
    <property type="match status" value="1"/>
</dbReference>
<name>A0A0K1Q9C1_9BACT</name>
<dbReference type="SMART" id="SM00388">
    <property type="entry name" value="HisKA"/>
    <property type="match status" value="1"/>
</dbReference>
<evidence type="ECO:0000313" key="15">
    <source>
        <dbReference type="EMBL" id="AKV02391.1"/>
    </source>
</evidence>
<comment type="subcellular location">
    <subcellularLocation>
        <location evidence="2">Cell membrane</location>
        <topology evidence="2">Multi-pass membrane protein</topology>
    </subcellularLocation>
</comment>
<dbReference type="InterPro" id="IPR005467">
    <property type="entry name" value="His_kinase_dom"/>
</dbReference>
<dbReference type="GO" id="GO:0000155">
    <property type="term" value="F:phosphorelay sensor kinase activity"/>
    <property type="evidence" value="ECO:0007669"/>
    <property type="project" value="InterPro"/>
</dbReference>
<dbReference type="PATRIC" id="fig|1391654.3.peg.9177"/>
<dbReference type="InterPro" id="IPR036890">
    <property type="entry name" value="HATPase_C_sf"/>
</dbReference>
<dbReference type="CDD" id="cd00082">
    <property type="entry name" value="HisKA"/>
    <property type="match status" value="1"/>
</dbReference>
<dbReference type="AlphaFoldDB" id="A0A0K1Q9C1"/>
<keyword evidence="8 15" id="KW-0418">Kinase</keyword>
<keyword evidence="9 13" id="KW-1133">Transmembrane helix</keyword>
<evidence type="ECO:0000256" key="4">
    <source>
        <dbReference type="ARBA" id="ARBA00022475"/>
    </source>
</evidence>
<dbReference type="SUPFAM" id="SSF55874">
    <property type="entry name" value="ATPase domain of HSP90 chaperone/DNA topoisomerase II/histidine kinase"/>
    <property type="match status" value="1"/>
</dbReference>
<proteinExistence type="predicted"/>
<keyword evidence="16" id="KW-1185">Reference proteome</keyword>
<evidence type="ECO:0000256" key="2">
    <source>
        <dbReference type="ARBA" id="ARBA00004651"/>
    </source>
</evidence>
<evidence type="ECO:0000256" key="6">
    <source>
        <dbReference type="ARBA" id="ARBA00022679"/>
    </source>
</evidence>
<feature type="transmembrane region" description="Helical" evidence="13">
    <location>
        <begin position="251"/>
        <end position="273"/>
    </location>
</feature>
<feature type="transmembrane region" description="Helical" evidence="13">
    <location>
        <begin position="182"/>
        <end position="213"/>
    </location>
</feature>
<dbReference type="SUPFAM" id="SSF47384">
    <property type="entry name" value="Homodimeric domain of signal transducing histidine kinase"/>
    <property type="match status" value="1"/>
</dbReference>
<keyword evidence="4" id="KW-1003">Cell membrane</keyword>
<evidence type="ECO:0000256" key="7">
    <source>
        <dbReference type="ARBA" id="ARBA00022692"/>
    </source>
</evidence>
<dbReference type="InterPro" id="IPR050736">
    <property type="entry name" value="Sensor_HK_Regulatory"/>
</dbReference>
<dbReference type="CDD" id="cd00075">
    <property type="entry name" value="HATPase"/>
    <property type="match status" value="1"/>
</dbReference>
<keyword evidence="10" id="KW-0902">Two-component regulatory system</keyword>
<sequence>MRAFAIVGTLAMYVALAMVGRLVEPVGDLPLLWPAAGFVMGVAYVWGLEFVSVAFVGATLAGWLGGMSVGGAMALGLVNAAEVAFGCLVLRRLGVRPHLERVRDVMALLACGACASAALSATASVGIFLVSGRIHVSGAMEAWRSWATYEATGIMALAPAVLTLGSKRTKNLRVSRVELFAVWALGLTIGGLVVWAPFPALALVMPILMWVALRLGPRGASVSVVVLVFFGGLVAHAGVDLPTIDAARVHVGLVLVASACLSATTLTLGAAVAEIRRAETDRMRIEAEDRAIRERGELREHLLAIVGHDLRGPLSTVAGAARLLLQNEDPSARRLADVIDRATKRMSLLVEDLLDFARTRLSGISLVLENLDLRDVCERLVEEAKVAHPERAIELTARGDLSGYWDAHRVAQMLANLIGNALTHGQEWMRIEVFGEAPFAVVLRVANGGPPIPAEMLDQLFEPFRRGTRASAPGLGLGLYIVREIAVAHGGEVAATSAEGDGTVFNVVLPRDSREEPVSSSEPAGSLPDLATASSPEIVREYESS</sequence>
<evidence type="ECO:0000256" key="11">
    <source>
        <dbReference type="ARBA" id="ARBA00023136"/>
    </source>
</evidence>
<dbReference type="Gene3D" id="1.10.287.130">
    <property type="match status" value="1"/>
</dbReference>
<evidence type="ECO:0000259" key="14">
    <source>
        <dbReference type="PROSITE" id="PS50109"/>
    </source>
</evidence>
<accession>A0A0K1Q9C1</accession>
<reference evidence="15 16" key="1">
    <citation type="submission" date="2015-08" db="EMBL/GenBank/DDBJ databases">
        <authorList>
            <person name="Babu N.S."/>
            <person name="Beckwith C.J."/>
            <person name="Beseler K.G."/>
            <person name="Brison A."/>
            <person name="Carone J.V."/>
            <person name="Caskin T.P."/>
            <person name="Diamond M."/>
            <person name="Durham M.E."/>
            <person name="Foxe J.M."/>
            <person name="Go M."/>
            <person name="Henderson B.A."/>
            <person name="Jones I.B."/>
            <person name="McGettigan J.A."/>
            <person name="Micheletti S.J."/>
            <person name="Nasrallah M.E."/>
            <person name="Ortiz D."/>
            <person name="Piller C.R."/>
            <person name="Privatt S.R."/>
            <person name="Schneider S.L."/>
            <person name="Sharp S."/>
            <person name="Smith T.C."/>
            <person name="Stanton J.D."/>
            <person name="Ullery H.E."/>
            <person name="Wilson R.J."/>
            <person name="Serrano M.G."/>
            <person name="Buck G."/>
            <person name="Lee V."/>
            <person name="Wang Y."/>
            <person name="Carvalho R."/>
            <person name="Voegtly L."/>
            <person name="Shi R."/>
            <person name="Duckworth R."/>
            <person name="Johnson A."/>
            <person name="Loviza R."/>
            <person name="Walstead R."/>
            <person name="Shah Z."/>
            <person name="Kiflezghi M."/>
            <person name="Wade K."/>
            <person name="Ball S.L."/>
            <person name="Bradley K.W."/>
            <person name="Asai D.J."/>
            <person name="Bowman C.A."/>
            <person name="Russell D.A."/>
            <person name="Pope W.H."/>
            <person name="Jacobs-Sera D."/>
            <person name="Hendrix R.W."/>
            <person name="Hatfull G.F."/>
        </authorList>
    </citation>
    <scope>NUCLEOTIDE SEQUENCE [LARGE SCALE GENOMIC DNA]</scope>
    <source>
        <strain evidence="15 16">DSM 27648</strain>
    </source>
</reference>
<evidence type="ECO:0000313" key="16">
    <source>
        <dbReference type="Proteomes" id="UP000064967"/>
    </source>
</evidence>
<dbReference type="EMBL" id="CP012333">
    <property type="protein sequence ID" value="AKV02391.1"/>
    <property type="molecule type" value="Genomic_DNA"/>
</dbReference>
<evidence type="ECO:0000256" key="3">
    <source>
        <dbReference type="ARBA" id="ARBA00012438"/>
    </source>
</evidence>
<dbReference type="Pfam" id="PF02518">
    <property type="entry name" value="HATPase_c"/>
    <property type="match status" value="1"/>
</dbReference>
<dbReference type="InterPro" id="IPR003594">
    <property type="entry name" value="HATPase_dom"/>
</dbReference>
<evidence type="ECO:0000256" key="13">
    <source>
        <dbReference type="SAM" id="Phobius"/>
    </source>
</evidence>
<dbReference type="Pfam" id="PF00512">
    <property type="entry name" value="HisKA"/>
    <property type="match status" value="1"/>
</dbReference>
<dbReference type="Pfam" id="PF05231">
    <property type="entry name" value="MASE1"/>
    <property type="match status" value="1"/>
</dbReference>
<dbReference type="PRINTS" id="PR00344">
    <property type="entry name" value="BCTRLSENSOR"/>
</dbReference>
<evidence type="ECO:0000256" key="12">
    <source>
        <dbReference type="SAM" id="MobiDB-lite"/>
    </source>
</evidence>
<evidence type="ECO:0000256" key="5">
    <source>
        <dbReference type="ARBA" id="ARBA00022553"/>
    </source>
</evidence>
<dbReference type="STRING" id="1391654.AKJ09_09054"/>
<dbReference type="Gene3D" id="3.30.565.10">
    <property type="entry name" value="Histidine kinase-like ATPase, C-terminal domain"/>
    <property type="match status" value="1"/>
</dbReference>
<feature type="domain" description="Histidine kinase" evidence="14">
    <location>
        <begin position="305"/>
        <end position="513"/>
    </location>
</feature>
<gene>
    <name evidence="15" type="ORF">AKJ09_09054</name>
</gene>
<feature type="transmembrane region" description="Helical" evidence="13">
    <location>
        <begin position="41"/>
        <end position="65"/>
    </location>
</feature>
<dbReference type="PANTHER" id="PTHR43711:SF1">
    <property type="entry name" value="HISTIDINE KINASE 1"/>
    <property type="match status" value="1"/>
</dbReference>
<keyword evidence="11 13" id="KW-0472">Membrane</keyword>
<feature type="transmembrane region" description="Helical" evidence="13">
    <location>
        <begin position="105"/>
        <end position="130"/>
    </location>
</feature>
<dbReference type="InterPro" id="IPR004358">
    <property type="entry name" value="Sig_transdc_His_kin-like_C"/>
</dbReference>
<feature type="transmembrane region" description="Helical" evidence="13">
    <location>
        <begin position="142"/>
        <end position="162"/>
    </location>
</feature>
<feature type="transmembrane region" description="Helical" evidence="13">
    <location>
        <begin position="72"/>
        <end position="93"/>
    </location>
</feature>
<dbReference type="InterPro" id="IPR003661">
    <property type="entry name" value="HisK_dim/P_dom"/>
</dbReference>
<dbReference type="EC" id="2.7.13.3" evidence="3"/>
<protein>
    <recommendedName>
        <fullName evidence="3">histidine kinase</fullName>
        <ecNumber evidence="3">2.7.13.3</ecNumber>
    </recommendedName>
</protein>
<keyword evidence="6" id="KW-0808">Transferase</keyword>
<evidence type="ECO:0000256" key="10">
    <source>
        <dbReference type="ARBA" id="ARBA00023012"/>
    </source>
</evidence>
<keyword evidence="7 13" id="KW-0812">Transmembrane</keyword>
<evidence type="ECO:0000256" key="1">
    <source>
        <dbReference type="ARBA" id="ARBA00000085"/>
    </source>
</evidence>
<dbReference type="GO" id="GO:0005886">
    <property type="term" value="C:plasma membrane"/>
    <property type="evidence" value="ECO:0007669"/>
    <property type="project" value="UniProtKB-SubCell"/>
</dbReference>
<evidence type="ECO:0000256" key="8">
    <source>
        <dbReference type="ARBA" id="ARBA00022777"/>
    </source>
</evidence>
<feature type="region of interest" description="Disordered" evidence="12">
    <location>
        <begin position="510"/>
        <end position="545"/>
    </location>
</feature>
<comment type="catalytic activity">
    <reaction evidence="1">
        <text>ATP + protein L-histidine = ADP + protein N-phospho-L-histidine.</text>
        <dbReference type="EC" id="2.7.13.3"/>
    </reaction>
</comment>
<dbReference type="InterPro" id="IPR007895">
    <property type="entry name" value="MASE1"/>
</dbReference>
<keyword evidence="5" id="KW-0597">Phosphoprotein</keyword>
<dbReference type="InterPro" id="IPR036097">
    <property type="entry name" value="HisK_dim/P_sf"/>
</dbReference>
<dbReference type="PANTHER" id="PTHR43711">
    <property type="entry name" value="TWO-COMPONENT HISTIDINE KINASE"/>
    <property type="match status" value="1"/>
</dbReference>
<dbReference type="SMART" id="SM00387">
    <property type="entry name" value="HATPase_c"/>
    <property type="match status" value="1"/>
</dbReference>